<evidence type="ECO:0000259" key="7">
    <source>
        <dbReference type="PROSITE" id="PS51324"/>
    </source>
</evidence>
<dbReference type="SUPFAM" id="SSF69000">
    <property type="entry name" value="FAD-dependent thiol oxidase"/>
    <property type="match status" value="1"/>
</dbReference>
<dbReference type="InterPro" id="IPR039799">
    <property type="entry name" value="ALR/ERV"/>
</dbReference>
<dbReference type="Gene3D" id="1.20.120.310">
    <property type="entry name" value="ERV/ALR sulfhydryl oxidase domain"/>
    <property type="match status" value="1"/>
</dbReference>
<evidence type="ECO:0000256" key="6">
    <source>
        <dbReference type="ARBA" id="ARBA00023157"/>
    </source>
</evidence>
<proteinExistence type="predicted"/>
<dbReference type="EC" id="1.8.3.2" evidence="2"/>
<feature type="domain" description="ERV/ALR sulfhydryl oxidase" evidence="7">
    <location>
        <begin position="1"/>
        <end position="89"/>
    </location>
</feature>
<dbReference type="GO" id="GO:0005739">
    <property type="term" value="C:mitochondrion"/>
    <property type="evidence" value="ECO:0007669"/>
    <property type="project" value="TreeGrafter"/>
</dbReference>
<protein>
    <recommendedName>
        <fullName evidence="2">thiol oxidase</fullName>
        <ecNumber evidence="2">1.8.3.2</ecNumber>
    </recommendedName>
</protein>
<evidence type="ECO:0000256" key="5">
    <source>
        <dbReference type="ARBA" id="ARBA00023002"/>
    </source>
</evidence>
<dbReference type="EMBL" id="MN740152">
    <property type="protein sequence ID" value="QHT89932.1"/>
    <property type="molecule type" value="Genomic_DNA"/>
</dbReference>
<dbReference type="AlphaFoldDB" id="A0A6C0IAV3"/>
<evidence type="ECO:0000256" key="4">
    <source>
        <dbReference type="ARBA" id="ARBA00022827"/>
    </source>
</evidence>
<dbReference type="GO" id="GO:0050660">
    <property type="term" value="F:flavin adenine dinucleotide binding"/>
    <property type="evidence" value="ECO:0007669"/>
    <property type="project" value="TreeGrafter"/>
</dbReference>
<dbReference type="PANTHER" id="PTHR12645:SF0">
    <property type="entry name" value="FAD-LINKED SULFHYDRYL OXIDASE ALR"/>
    <property type="match status" value="1"/>
</dbReference>
<organism evidence="8">
    <name type="scientific">viral metagenome</name>
    <dbReference type="NCBI Taxonomy" id="1070528"/>
    <lineage>
        <taxon>unclassified sequences</taxon>
        <taxon>metagenomes</taxon>
        <taxon>organismal metagenomes</taxon>
    </lineage>
</organism>
<accession>A0A6C0IAV3</accession>
<keyword evidence="3" id="KW-0285">Flavoprotein</keyword>
<evidence type="ECO:0000313" key="8">
    <source>
        <dbReference type="EMBL" id="QHT89932.1"/>
    </source>
</evidence>
<dbReference type="PANTHER" id="PTHR12645">
    <property type="entry name" value="ALR/ERV"/>
    <property type="match status" value="1"/>
</dbReference>
<keyword evidence="5" id="KW-0560">Oxidoreductase</keyword>
<evidence type="ECO:0000256" key="2">
    <source>
        <dbReference type="ARBA" id="ARBA00012512"/>
    </source>
</evidence>
<keyword evidence="4" id="KW-0274">FAD</keyword>
<reference evidence="8" key="1">
    <citation type="journal article" date="2020" name="Nature">
        <title>Giant virus diversity and host interactions through global metagenomics.</title>
        <authorList>
            <person name="Schulz F."/>
            <person name="Roux S."/>
            <person name="Paez-Espino D."/>
            <person name="Jungbluth S."/>
            <person name="Walsh D.A."/>
            <person name="Denef V.J."/>
            <person name="McMahon K.D."/>
            <person name="Konstantinidis K.T."/>
            <person name="Eloe-Fadrosh E.A."/>
            <person name="Kyrpides N.C."/>
            <person name="Woyke T."/>
        </authorList>
    </citation>
    <scope>NUCLEOTIDE SEQUENCE</scope>
    <source>
        <strain evidence="8">GVMAG-M-3300023184-62</strain>
    </source>
</reference>
<sequence>MASFQYNPKTQKEDMLTFLSLLPFVLPCKFCRKSLTEYYATDPPSAAMGSAATLSRWLWRIHNCVNDKLRSQGQKVAANPSYKDVEAQYSAYLREGCSRTQFPGWELLFCILDNHPLSKEGRSSKPFSDEAPTTPDDLEKNRLNLLKPEERLTYIEHFFEVLPQILPYKEWTQSWLRHAGPVGAKSIEKGRRKAVAWLYNIRKHMEDDFDLQNKDTYLGVCSTVAAHRSGCSKSTRARTCRRNRTRSN</sequence>
<evidence type="ECO:0000256" key="3">
    <source>
        <dbReference type="ARBA" id="ARBA00022630"/>
    </source>
</evidence>
<dbReference type="PROSITE" id="PS51324">
    <property type="entry name" value="ERV_ALR"/>
    <property type="match status" value="1"/>
</dbReference>
<dbReference type="Pfam" id="PF04777">
    <property type="entry name" value="Evr1_Alr"/>
    <property type="match status" value="1"/>
</dbReference>
<keyword evidence="6" id="KW-1015">Disulfide bond</keyword>
<evidence type="ECO:0000256" key="1">
    <source>
        <dbReference type="ARBA" id="ARBA00001974"/>
    </source>
</evidence>
<dbReference type="GO" id="GO:0016971">
    <property type="term" value="F:flavin-dependent sulfhydryl oxidase activity"/>
    <property type="evidence" value="ECO:0007669"/>
    <property type="project" value="InterPro"/>
</dbReference>
<dbReference type="InterPro" id="IPR036774">
    <property type="entry name" value="ERV/ALR_sulphydryl_oxid_sf"/>
</dbReference>
<dbReference type="InterPro" id="IPR017905">
    <property type="entry name" value="ERV/ALR_sulphydryl_oxidase"/>
</dbReference>
<comment type="cofactor">
    <cofactor evidence="1">
        <name>FAD</name>
        <dbReference type="ChEBI" id="CHEBI:57692"/>
    </cofactor>
</comment>
<name>A0A6C0IAV3_9ZZZZ</name>